<dbReference type="Pfam" id="PF25871">
    <property type="entry name" value="HTH_76"/>
    <property type="match status" value="1"/>
</dbReference>
<protein>
    <submittedName>
        <fullName evidence="4">6038_t:CDS:1</fullName>
    </submittedName>
</protein>
<dbReference type="EMBL" id="CAJVPJ010001208">
    <property type="protein sequence ID" value="CAG8581062.1"/>
    <property type="molecule type" value="Genomic_DNA"/>
</dbReference>
<evidence type="ECO:0000313" key="4">
    <source>
        <dbReference type="EMBL" id="CAG8581062.1"/>
    </source>
</evidence>
<dbReference type="InterPro" id="IPR040554">
    <property type="entry name" value="KPWE_PEX14_dom"/>
</dbReference>
<feature type="domain" description="PEX14-like helix-turn-helix" evidence="3">
    <location>
        <begin position="5"/>
        <end position="69"/>
    </location>
</feature>
<dbReference type="OrthoDB" id="9936937at2759"/>
<dbReference type="PANTHER" id="PTHR36855:SF1">
    <property type="entry name" value="PEROXISOME MEMBRANE ANCHOR PROTEIN PEX14P N-TERMINAL DOMAIN-CONTAINING PROTEIN"/>
    <property type="match status" value="1"/>
</dbReference>
<feature type="region of interest" description="Disordered" evidence="1">
    <location>
        <begin position="128"/>
        <end position="160"/>
    </location>
</feature>
<sequence>MAHSELFLKFEKYEFDRDETFQKGLQSILASREDKPQERETLIQKAKFFYFLKTVNTKIDYDEYIAWKLNVNSVDNSSTETEVCPPQNDVNAQLTSQNLEISTTTTSDNNPPYSRSFQEIVKMIAAGEMPPVRQIPDELNKNPPKPSTMEPKQKPWKRVS</sequence>
<evidence type="ECO:0000313" key="5">
    <source>
        <dbReference type="Proteomes" id="UP000789572"/>
    </source>
</evidence>
<reference evidence="4" key="1">
    <citation type="submission" date="2021-06" db="EMBL/GenBank/DDBJ databases">
        <authorList>
            <person name="Kallberg Y."/>
            <person name="Tangrot J."/>
            <person name="Rosling A."/>
        </authorList>
    </citation>
    <scope>NUCLEOTIDE SEQUENCE</scope>
    <source>
        <strain evidence="4">IA702</strain>
    </source>
</reference>
<organism evidence="4 5">
    <name type="scientific">Paraglomus occultum</name>
    <dbReference type="NCBI Taxonomy" id="144539"/>
    <lineage>
        <taxon>Eukaryota</taxon>
        <taxon>Fungi</taxon>
        <taxon>Fungi incertae sedis</taxon>
        <taxon>Mucoromycota</taxon>
        <taxon>Glomeromycotina</taxon>
        <taxon>Glomeromycetes</taxon>
        <taxon>Paraglomerales</taxon>
        <taxon>Paraglomeraceae</taxon>
        <taxon>Paraglomus</taxon>
    </lineage>
</organism>
<comment type="caution">
    <text evidence="4">The sequence shown here is derived from an EMBL/GenBank/DDBJ whole genome shotgun (WGS) entry which is preliminary data.</text>
</comment>
<evidence type="ECO:0000259" key="3">
    <source>
        <dbReference type="Pfam" id="PF25871"/>
    </source>
</evidence>
<gene>
    <name evidence="4" type="ORF">POCULU_LOCUS6492</name>
</gene>
<accession>A0A9N9BVC9</accession>
<dbReference type="Proteomes" id="UP000789572">
    <property type="component" value="Unassembled WGS sequence"/>
</dbReference>
<proteinExistence type="predicted"/>
<keyword evidence="5" id="KW-1185">Reference proteome</keyword>
<evidence type="ECO:0000256" key="1">
    <source>
        <dbReference type="SAM" id="MobiDB-lite"/>
    </source>
</evidence>
<name>A0A9N9BVC9_9GLOM</name>
<evidence type="ECO:0000259" key="2">
    <source>
        <dbReference type="Pfam" id="PF17733"/>
    </source>
</evidence>
<dbReference type="Pfam" id="PF17733">
    <property type="entry name" value="KPWE_dom"/>
    <property type="match status" value="1"/>
</dbReference>
<dbReference type="InterPro" id="IPR058841">
    <property type="entry name" value="HTH_76"/>
</dbReference>
<dbReference type="PANTHER" id="PTHR36855">
    <property type="entry name" value="CHROMOSOME 10, WHOLE GENOME SHOTGUN SEQUENCE"/>
    <property type="match status" value="1"/>
</dbReference>
<feature type="domain" description="Peroxisomal membrane protein PEX14-like KPWE" evidence="2">
    <location>
        <begin position="112"/>
        <end position="156"/>
    </location>
</feature>
<dbReference type="AlphaFoldDB" id="A0A9N9BVC9"/>